<dbReference type="Pfam" id="PF12697">
    <property type="entry name" value="Abhydrolase_6"/>
    <property type="match status" value="1"/>
</dbReference>
<dbReference type="SUPFAM" id="SSF53474">
    <property type="entry name" value="alpha/beta-Hydrolases"/>
    <property type="match status" value="1"/>
</dbReference>
<organism evidence="2 3">
    <name type="scientific">Streptomyces siamensis</name>
    <dbReference type="NCBI Taxonomy" id="1274986"/>
    <lineage>
        <taxon>Bacteria</taxon>
        <taxon>Bacillati</taxon>
        <taxon>Actinomycetota</taxon>
        <taxon>Actinomycetes</taxon>
        <taxon>Kitasatosporales</taxon>
        <taxon>Streptomycetaceae</taxon>
        <taxon>Streptomyces</taxon>
    </lineage>
</organism>
<dbReference type="InterPro" id="IPR050266">
    <property type="entry name" value="AB_hydrolase_sf"/>
</dbReference>
<comment type="caution">
    <text evidence="2">The sequence shown here is derived from an EMBL/GenBank/DDBJ whole genome shotgun (WGS) entry which is preliminary data.</text>
</comment>
<dbReference type="EMBL" id="BAABKB010000028">
    <property type="protein sequence ID" value="GAA5025629.1"/>
    <property type="molecule type" value="Genomic_DNA"/>
</dbReference>
<feature type="domain" description="AB hydrolase-1" evidence="1">
    <location>
        <begin position="52"/>
        <end position="277"/>
    </location>
</feature>
<sequence>MHDGGDLMSETFFDAYDELLDRWGPDVERLDVPTPYGTTRVNCLGPQGAPPLILLPGGGDSAASWFANAPAWARTHRVLAVDLIGDVGRSTVARGRRIGSVADLNRWLDTLIEELGLERTTLAGHSYGAWIALHHALASSRVDRLALLDPTSCFTGYRPGYLLHALPMLLAPTPARVRSFLGWESRGARLDPAWLALQEAAAGFEKARPVTGPRPDPEAVRDLRTPVLLLLAGGSRAHDTSRVATAAARLLPHAELSVLPGTGHHGLQHLAAHEVNEKVGAFIGSPRRTEG</sequence>
<name>A0ABP9JAI4_9ACTN</name>
<dbReference type="PANTHER" id="PTHR43798:SF33">
    <property type="entry name" value="HYDROLASE, PUTATIVE (AFU_ORTHOLOGUE AFUA_2G14860)-RELATED"/>
    <property type="match status" value="1"/>
</dbReference>
<keyword evidence="2" id="KW-0378">Hydrolase</keyword>
<evidence type="ECO:0000313" key="2">
    <source>
        <dbReference type="EMBL" id="GAA5025629.1"/>
    </source>
</evidence>
<dbReference type="InterPro" id="IPR029058">
    <property type="entry name" value="AB_hydrolase_fold"/>
</dbReference>
<reference evidence="3" key="1">
    <citation type="journal article" date="2019" name="Int. J. Syst. Evol. Microbiol.">
        <title>The Global Catalogue of Microorganisms (GCM) 10K type strain sequencing project: providing services to taxonomists for standard genome sequencing and annotation.</title>
        <authorList>
            <consortium name="The Broad Institute Genomics Platform"/>
            <consortium name="The Broad Institute Genome Sequencing Center for Infectious Disease"/>
            <person name="Wu L."/>
            <person name="Ma J."/>
        </authorList>
    </citation>
    <scope>NUCLEOTIDE SEQUENCE [LARGE SCALE GENOMIC DNA]</scope>
    <source>
        <strain evidence="3">JCM 18409</strain>
    </source>
</reference>
<dbReference type="PANTHER" id="PTHR43798">
    <property type="entry name" value="MONOACYLGLYCEROL LIPASE"/>
    <property type="match status" value="1"/>
</dbReference>
<accession>A0ABP9JAI4</accession>
<evidence type="ECO:0000313" key="3">
    <source>
        <dbReference type="Proteomes" id="UP001501759"/>
    </source>
</evidence>
<keyword evidence="3" id="KW-1185">Reference proteome</keyword>
<protein>
    <submittedName>
        <fullName evidence="2">Alpha/beta fold hydrolase</fullName>
    </submittedName>
</protein>
<gene>
    <name evidence="2" type="ORF">GCM10023335_60450</name>
</gene>
<dbReference type="GO" id="GO:0016787">
    <property type="term" value="F:hydrolase activity"/>
    <property type="evidence" value="ECO:0007669"/>
    <property type="project" value="UniProtKB-KW"/>
</dbReference>
<dbReference type="Gene3D" id="3.40.50.1820">
    <property type="entry name" value="alpha/beta hydrolase"/>
    <property type="match status" value="1"/>
</dbReference>
<evidence type="ECO:0000259" key="1">
    <source>
        <dbReference type="Pfam" id="PF12697"/>
    </source>
</evidence>
<proteinExistence type="predicted"/>
<dbReference type="Proteomes" id="UP001501759">
    <property type="component" value="Unassembled WGS sequence"/>
</dbReference>
<dbReference type="InterPro" id="IPR000073">
    <property type="entry name" value="AB_hydrolase_1"/>
</dbReference>